<dbReference type="AlphaFoldDB" id="A0A914ZHX1"/>
<sequence>MRYRTLTLTRSVLGNPPMSCLLYCHIHVHPSPSNPTSVPNISNYCADIFDCGKIHQTHKPKLTWNCGPDFRLQ</sequence>
<dbReference type="Proteomes" id="UP000887569">
    <property type="component" value="Unplaced"/>
</dbReference>
<dbReference type="WBParaSite" id="PgB04_g080_t01">
    <property type="protein sequence ID" value="PgB04_g080_t01"/>
    <property type="gene ID" value="PgB04_g080"/>
</dbReference>
<evidence type="ECO:0000313" key="2">
    <source>
        <dbReference type="WBParaSite" id="PgB04_g080_t01"/>
    </source>
</evidence>
<accession>A0A914ZHX1</accession>
<reference evidence="2" key="1">
    <citation type="submission" date="2022-11" db="UniProtKB">
        <authorList>
            <consortium name="WormBaseParasite"/>
        </authorList>
    </citation>
    <scope>IDENTIFICATION</scope>
</reference>
<organism evidence="1 2">
    <name type="scientific">Parascaris univalens</name>
    <name type="common">Nematode worm</name>
    <dbReference type="NCBI Taxonomy" id="6257"/>
    <lineage>
        <taxon>Eukaryota</taxon>
        <taxon>Metazoa</taxon>
        <taxon>Ecdysozoa</taxon>
        <taxon>Nematoda</taxon>
        <taxon>Chromadorea</taxon>
        <taxon>Rhabditida</taxon>
        <taxon>Spirurina</taxon>
        <taxon>Ascaridomorpha</taxon>
        <taxon>Ascaridoidea</taxon>
        <taxon>Ascarididae</taxon>
        <taxon>Parascaris</taxon>
    </lineage>
</organism>
<proteinExistence type="predicted"/>
<protein>
    <submittedName>
        <fullName evidence="2">Uncharacterized protein</fullName>
    </submittedName>
</protein>
<evidence type="ECO:0000313" key="1">
    <source>
        <dbReference type="Proteomes" id="UP000887569"/>
    </source>
</evidence>
<keyword evidence="1" id="KW-1185">Reference proteome</keyword>
<name>A0A914ZHX1_PARUN</name>